<feature type="region of interest" description="Disordered" evidence="1">
    <location>
        <begin position="129"/>
        <end position="296"/>
    </location>
</feature>
<dbReference type="EMBL" id="CAMXCT010000791">
    <property type="protein sequence ID" value="CAI3983328.1"/>
    <property type="molecule type" value="Genomic_DNA"/>
</dbReference>
<protein>
    <submittedName>
        <fullName evidence="2">Uncharacterized protein</fullName>
    </submittedName>
</protein>
<feature type="compositionally biased region" description="Basic and acidic residues" evidence="1">
    <location>
        <begin position="159"/>
        <end position="176"/>
    </location>
</feature>
<feature type="compositionally biased region" description="Acidic residues" evidence="1">
    <location>
        <begin position="274"/>
        <end position="293"/>
    </location>
</feature>
<evidence type="ECO:0000313" key="3">
    <source>
        <dbReference type="EMBL" id="CAL4770640.1"/>
    </source>
</evidence>
<sequence length="1009" mass="112246">MEGSKDALNGITFDGKPSGYRDFRRKTLLAIAGLEDKHSHLAGPRLLSRLSGEAWRATEHLNISQLRSPEGFMIVIRALDEHYKYLPETELHESIDEFLFALKRRQGEGATAFASRFRTQLARVETLISQEREMTKSKRRRTTDKAPDIPPVDEAFDSEMEHTASEGTGPEHDAASHRSAAASAVPSVPAAEPRASEPSQPADAPRATETGTAEHAQPEGRRTTSESAASTDLEEKPKHDDRRAQRPGRREAYAVQEQVHAVESDSSSLGVACESDDSQSDDVMDVDQLDSSEEEFRNELEEVYELQRKSKEKFRKSFKTYKETKKRVKELKRNRQPYYPVVALNQPQDASQSSQPSQTQVPLQKSTFKYDKKPSSSKPFSKSRQKEAGRQSKKEEANMTESILVSSFAYMVEASSSFATSASTWTSEEVLLASIPEGHAILDTGCTTSVIGSETAEKFKDFLKKRSLPQPTACELPPVELKGFQGGKVETTTGLRWHVKLGKLWGSVTTYLVPGQTPFLLSRRVLEGMKACIDLGNKSITSEPHGMFNTPLRQAANGHFLMPLYEIPEDLHVEESQLAETMIRADVCLHQHEPNDDADPADSPTPSVPMESPGSTEDPPEAVSHMCLWTIRLTQAQLVMTRVLEEPETVRQELAEWLGPQSSALDQPIQFLEVKSMTSVLINEYVYALDDEFDADGLPVEAPAGDAEVQPEDPAVQSQILADPSFQAKMHLREDAARAFQESHAKDVWRRAISGSPGAEAESAVHAPSAEAGDPSSREIYFKPPPEIRQWMMSGRASKMSKSDTVSDGALTEPEMDRAAELLHRAVVHEQGNRLVMKISHHIHGRGTAVNAAGVIEEVKQAMSDASKRRPDSESEWDEVSNGSEFPILVPKSSEEKPRGSKPLAQHDLLPKGFGIPLPSGVASVADWGRTIIKMKKYKDLNLSYEELIKMAESNGEHHRYLQWIQSNFSPANEDIHKVKMTQAVDLALYLKKIDWQKGESMEFQRCFK</sequence>
<feature type="compositionally biased region" description="Basic and acidic residues" evidence="1">
    <location>
        <begin position="233"/>
        <end position="252"/>
    </location>
</feature>
<reference evidence="2" key="1">
    <citation type="submission" date="2022-10" db="EMBL/GenBank/DDBJ databases">
        <authorList>
            <person name="Chen Y."/>
            <person name="Dougan E. K."/>
            <person name="Chan C."/>
            <person name="Rhodes N."/>
            <person name="Thang M."/>
        </authorList>
    </citation>
    <scope>NUCLEOTIDE SEQUENCE</scope>
</reference>
<accession>A0A9P1FP78</accession>
<comment type="caution">
    <text evidence="2">The sequence shown here is derived from an EMBL/GenBank/DDBJ whole genome shotgun (WGS) entry which is preliminary data.</text>
</comment>
<feature type="region of interest" description="Disordered" evidence="1">
    <location>
        <begin position="862"/>
        <end position="906"/>
    </location>
</feature>
<organism evidence="2">
    <name type="scientific">Cladocopium goreaui</name>
    <dbReference type="NCBI Taxonomy" id="2562237"/>
    <lineage>
        <taxon>Eukaryota</taxon>
        <taxon>Sar</taxon>
        <taxon>Alveolata</taxon>
        <taxon>Dinophyceae</taxon>
        <taxon>Suessiales</taxon>
        <taxon>Symbiodiniaceae</taxon>
        <taxon>Cladocopium</taxon>
    </lineage>
</organism>
<dbReference type="InterPro" id="IPR021109">
    <property type="entry name" value="Peptidase_aspartic_dom_sf"/>
</dbReference>
<evidence type="ECO:0000256" key="1">
    <source>
        <dbReference type="SAM" id="MobiDB-lite"/>
    </source>
</evidence>
<keyword evidence="4" id="KW-1185">Reference proteome</keyword>
<gene>
    <name evidence="2" type="ORF">C1SCF055_LOCUS10948</name>
</gene>
<feature type="region of interest" description="Disordered" evidence="1">
    <location>
        <begin position="757"/>
        <end position="782"/>
    </location>
</feature>
<feature type="compositionally biased region" description="Low complexity" evidence="1">
    <location>
        <begin position="347"/>
        <end position="364"/>
    </location>
</feature>
<dbReference type="Gene3D" id="2.40.70.10">
    <property type="entry name" value="Acid Proteases"/>
    <property type="match status" value="1"/>
</dbReference>
<feature type="compositionally biased region" description="Basic and acidic residues" evidence="1">
    <location>
        <begin position="384"/>
        <end position="397"/>
    </location>
</feature>
<feature type="region of interest" description="Disordered" evidence="1">
    <location>
        <begin position="592"/>
        <end position="621"/>
    </location>
</feature>
<evidence type="ECO:0000313" key="2">
    <source>
        <dbReference type="EMBL" id="CAI3983328.1"/>
    </source>
</evidence>
<dbReference type="AlphaFoldDB" id="A0A9P1FP78"/>
<feature type="compositionally biased region" description="Low complexity" evidence="1">
    <location>
        <begin position="177"/>
        <end position="202"/>
    </location>
</feature>
<feature type="region of interest" description="Disordered" evidence="1">
    <location>
        <begin position="347"/>
        <end position="398"/>
    </location>
</feature>
<reference evidence="3 4" key="2">
    <citation type="submission" date="2024-05" db="EMBL/GenBank/DDBJ databases">
        <authorList>
            <person name="Chen Y."/>
            <person name="Shah S."/>
            <person name="Dougan E. K."/>
            <person name="Thang M."/>
            <person name="Chan C."/>
        </authorList>
    </citation>
    <scope>NUCLEOTIDE SEQUENCE [LARGE SCALE GENOMIC DNA]</scope>
</reference>
<dbReference type="EMBL" id="CAMXCT020000791">
    <property type="protein sequence ID" value="CAL1136703.1"/>
    <property type="molecule type" value="Genomic_DNA"/>
</dbReference>
<proteinExistence type="predicted"/>
<name>A0A9P1FP78_9DINO</name>
<evidence type="ECO:0000313" key="4">
    <source>
        <dbReference type="Proteomes" id="UP001152797"/>
    </source>
</evidence>
<dbReference type="Proteomes" id="UP001152797">
    <property type="component" value="Unassembled WGS sequence"/>
</dbReference>
<dbReference type="EMBL" id="CAMXCT030000791">
    <property type="protein sequence ID" value="CAL4770640.1"/>
    <property type="molecule type" value="Genomic_DNA"/>
</dbReference>